<dbReference type="GeneID" id="100136863"/>
<feature type="chain" id="PRO_5043058208" evidence="2 5">
    <location>
        <begin position="21"/>
        <end position="626"/>
    </location>
</feature>
<gene>
    <name evidence="5 6" type="ORF">zgc:175136</name>
</gene>
<dbReference type="KEGG" id="dre:100136863"/>
<reference evidence="3" key="2">
    <citation type="submission" date="2015-11" db="UniProtKB">
        <authorList>
            <consortium name="Ensembl"/>
        </authorList>
    </citation>
    <scope>IDENTIFICATION</scope>
    <source>
        <strain evidence="3">Tuebingen</strain>
    </source>
</reference>
<evidence type="ECO:0000313" key="3">
    <source>
        <dbReference type="Ensembl" id="ENSDARP00000136305"/>
    </source>
</evidence>
<reference evidence="5" key="3">
    <citation type="journal article" date="2016" name="BMC Genomics">
        <title>Gene evolution and gene expression after whole genome duplication in fish: the PhyloFish database.</title>
        <authorList>
            <person name="Pasquier J."/>
            <person name="Cabau C."/>
            <person name="Nguyen T."/>
            <person name="Jouanno E."/>
            <person name="Severac D."/>
            <person name="Braasch I."/>
            <person name="Journot L."/>
            <person name="Pontarotti P."/>
            <person name="Klopp C."/>
            <person name="Postlethwait J.H."/>
            <person name="Guiguen Y."/>
            <person name="Bobe J."/>
        </authorList>
    </citation>
    <scope>NUCLEOTIDE SEQUENCE</scope>
    <source>
        <strain evidence="5">Tuebingen</strain>
    </source>
</reference>
<keyword evidence="4" id="KW-1185">Reference proteome</keyword>
<feature type="compositionally biased region" description="Low complexity" evidence="1">
    <location>
        <begin position="454"/>
        <end position="470"/>
    </location>
</feature>
<name>A0A0R4IMM1_DANRE</name>
<dbReference type="RefSeq" id="NP_001108053.2">
    <property type="nucleotide sequence ID" value="NM_001114581.2"/>
</dbReference>
<dbReference type="GeneTree" id="ENSGT00990000210032"/>
<reference evidence="3 4" key="1">
    <citation type="journal article" date="2013" name="Nature">
        <title>The zebrafish reference genome sequence and its relationship to the human genome.</title>
        <authorList>
            <consortium name="Genome Reference Consortium Zebrafish"/>
            <person name="Howe K."/>
            <person name="Clark M.D."/>
            <person name="Torroja C.F."/>
            <person name="Torrance J."/>
            <person name="Berthelot C."/>
            <person name="Muffato M."/>
            <person name="Collins J.E."/>
            <person name="Humphray S."/>
            <person name="McLaren K."/>
            <person name="Matthews L."/>
            <person name="McLaren S."/>
            <person name="Sealy I."/>
            <person name="Caccamo M."/>
            <person name="Churcher C."/>
            <person name="Scott C."/>
            <person name="Barrett J.C."/>
            <person name="Koch R."/>
            <person name="Rauch G.J."/>
            <person name="White S."/>
            <person name="Chow W."/>
            <person name="Kilian B."/>
            <person name="Quintais L.T."/>
            <person name="Guerra-Assuncao J.A."/>
            <person name="Zhou Y."/>
            <person name="Gu Y."/>
            <person name="Yen J."/>
            <person name="Vogel J.H."/>
            <person name="Eyre T."/>
            <person name="Redmond S."/>
            <person name="Banerjee R."/>
            <person name="Chi J."/>
            <person name="Fu B."/>
            <person name="Langley E."/>
            <person name="Maguire S.F."/>
            <person name="Laird G.K."/>
            <person name="Lloyd D."/>
            <person name="Kenyon E."/>
            <person name="Donaldson S."/>
            <person name="Sehra H."/>
            <person name="Almeida-King J."/>
            <person name="Loveland J."/>
            <person name="Trevanion S."/>
            <person name="Jones M."/>
            <person name="Quail M."/>
            <person name="Willey D."/>
            <person name="Hunt A."/>
            <person name="Burton J."/>
            <person name="Sims S."/>
            <person name="McLay K."/>
            <person name="Plumb B."/>
            <person name="Davis J."/>
            <person name="Clee C."/>
            <person name="Oliver K."/>
            <person name="Clark R."/>
            <person name="Riddle C."/>
            <person name="Elliot D."/>
            <person name="Eliott D."/>
            <person name="Threadgold G."/>
            <person name="Harden G."/>
            <person name="Ware D."/>
            <person name="Begum S."/>
            <person name="Mortimore B."/>
            <person name="Mortimer B."/>
            <person name="Kerry G."/>
            <person name="Heath P."/>
            <person name="Phillimore B."/>
            <person name="Tracey A."/>
            <person name="Corby N."/>
            <person name="Dunn M."/>
            <person name="Johnson C."/>
            <person name="Wood J."/>
            <person name="Clark S."/>
            <person name="Pelan S."/>
            <person name="Griffiths G."/>
            <person name="Smith M."/>
            <person name="Glithero R."/>
            <person name="Howden P."/>
            <person name="Barker N."/>
            <person name="Lloyd C."/>
            <person name="Stevens C."/>
            <person name="Harley J."/>
            <person name="Holt K."/>
            <person name="Panagiotidis G."/>
            <person name="Lovell J."/>
            <person name="Beasley H."/>
            <person name="Henderson C."/>
            <person name="Gordon D."/>
            <person name="Auger K."/>
            <person name="Wright D."/>
            <person name="Collins J."/>
            <person name="Raisen C."/>
            <person name="Dyer L."/>
            <person name="Leung K."/>
            <person name="Robertson L."/>
            <person name="Ambridge K."/>
            <person name="Leongamornlert D."/>
            <person name="McGuire S."/>
            <person name="Gilderthorp R."/>
            <person name="Griffiths C."/>
            <person name="Manthravadi D."/>
            <person name="Nichol S."/>
            <person name="Barker G."/>
            <person name="Whitehead S."/>
            <person name="Kay M."/>
            <person name="Brown J."/>
            <person name="Murnane C."/>
            <person name="Gray E."/>
            <person name="Humphries M."/>
            <person name="Sycamore N."/>
            <person name="Barker D."/>
            <person name="Saunders D."/>
            <person name="Wallis J."/>
            <person name="Babbage A."/>
            <person name="Hammond S."/>
            <person name="Mashreghi-Mohammadi M."/>
            <person name="Barr L."/>
            <person name="Martin S."/>
            <person name="Wray P."/>
            <person name="Ellington A."/>
            <person name="Matthews N."/>
            <person name="Ellwood M."/>
            <person name="Woodmansey R."/>
            <person name="Clark G."/>
            <person name="Cooper J."/>
            <person name="Cooper J."/>
            <person name="Tromans A."/>
            <person name="Grafham D."/>
            <person name="Skuce C."/>
            <person name="Pandian R."/>
            <person name="Andrews R."/>
            <person name="Harrison E."/>
            <person name="Kimberley A."/>
            <person name="Garnett J."/>
            <person name="Fosker N."/>
            <person name="Hall R."/>
            <person name="Garner P."/>
            <person name="Kelly D."/>
            <person name="Bird C."/>
            <person name="Palmer S."/>
            <person name="Gehring I."/>
            <person name="Berger A."/>
            <person name="Dooley C.M."/>
            <person name="Ersan-Urun Z."/>
            <person name="Eser C."/>
            <person name="Geiger H."/>
            <person name="Geisler M."/>
            <person name="Karotki L."/>
            <person name="Kirn A."/>
            <person name="Konantz J."/>
            <person name="Konantz M."/>
            <person name="Oberlander M."/>
            <person name="Rudolph-Geiger S."/>
            <person name="Teucke M."/>
            <person name="Lanz C."/>
            <person name="Raddatz G."/>
            <person name="Osoegawa K."/>
            <person name="Zhu B."/>
            <person name="Rapp A."/>
            <person name="Widaa S."/>
            <person name="Langford C."/>
            <person name="Yang F."/>
            <person name="Schuster S.C."/>
            <person name="Carter N.P."/>
            <person name="Harrow J."/>
            <person name="Ning Z."/>
            <person name="Herrero J."/>
            <person name="Searle S.M."/>
            <person name="Enright A."/>
            <person name="Geisler R."/>
            <person name="Plasterk R.H."/>
            <person name="Lee C."/>
            <person name="Westerfield M."/>
            <person name="de Jong P.J."/>
            <person name="Zon L.I."/>
            <person name="Postlethwait J.H."/>
            <person name="Nusslein-Volhard C."/>
            <person name="Hubbard T.J."/>
            <person name="Roest Crollius H."/>
            <person name="Rogers J."/>
            <person name="Stemple D.L."/>
        </authorList>
    </citation>
    <scope>NUCLEOTIDE SEQUENCE [LARGE SCALE GENOMIC DNA]</scope>
    <source>
        <strain evidence="3">Tuebingen</strain>
    </source>
</reference>
<organism evidence="3">
    <name type="scientific">Danio rerio</name>
    <name type="common">Zebrafish</name>
    <name type="synonym">Brachydanio rerio</name>
    <dbReference type="NCBI Taxonomy" id="7955"/>
    <lineage>
        <taxon>Eukaryota</taxon>
        <taxon>Metazoa</taxon>
        <taxon>Chordata</taxon>
        <taxon>Craniata</taxon>
        <taxon>Vertebrata</taxon>
        <taxon>Euteleostomi</taxon>
        <taxon>Actinopterygii</taxon>
        <taxon>Neopterygii</taxon>
        <taxon>Teleostei</taxon>
        <taxon>Ostariophysi</taxon>
        <taxon>Cypriniformes</taxon>
        <taxon>Danionidae</taxon>
        <taxon>Danioninae</taxon>
        <taxon>Danio</taxon>
    </lineage>
</organism>
<feature type="region of interest" description="Disordered" evidence="1">
    <location>
        <begin position="346"/>
        <end position="374"/>
    </location>
</feature>
<proteinExistence type="evidence at protein level"/>
<feature type="region of interest" description="Disordered" evidence="1">
    <location>
        <begin position="412"/>
        <end position="481"/>
    </location>
</feature>
<feature type="compositionally biased region" description="Polar residues" evidence="1">
    <location>
        <begin position="362"/>
        <end position="374"/>
    </location>
</feature>
<dbReference type="Bgee" id="ENSDARG00000103024">
    <property type="expression patterns" value="Expressed in tail and 17 other cell types or tissues"/>
</dbReference>
<dbReference type="ZFIN" id="ZDB-GENE-080204-122">
    <property type="gene designation" value="zgc:175136"/>
</dbReference>
<reference evidence="5" key="4">
    <citation type="submission" date="2025-04" db="UniProtKB">
        <authorList>
            <consortium name="RefSeq"/>
        </authorList>
    </citation>
    <scope>IDENTIFICATION</scope>
    <source>
        <strain evidence="5">Tuebingen</strain>
    </source>
</reference>
<sequence length="626" mass="67900">MGSGFCSIFLFALFPAYVTCWGNYEGSMPDGDVQRFLTPTLPVIGSEVKQKAIWNELSYGSVRQPYYRGTHESYDAKGSLFVGSNAKSYTKDCQAPAKSGNRENMMNFNSNSLSKYGGSSCGQPSTQYESRTDTNSLKNVQVGSRLASALSQSGPTLRKTLKVPELSSLKISRGESSYGAGQSINNVQIASNSFGPLLKGSPVQSNINPGKLSQGGPSVVSSGPVFVVQDKESAQGQNGFPDYGKPPVHRLIKPYKGSQTSRDGSLSASSLGKAWKKTLQYSKSGTQYNLDTELRKPSKNDCKDNPAESIASSGEVLRKTQESALRNMLPPRYEATIPKFQQVHNSRGQSNQMFKPMYPPQNGAQQNVGRKSTTASSGLILVQQAPTDALSGKESNNRNVYPSFSEREVAFASGQTSHQYQPFKVTQNSRNAQPATDSYGSSSKTGYQTFSSLKGTSYKPSSGSSKSSTSVFSATNPNFAEPNEINTVHVRPNKPFASSFGQVQSQRASGDISRGAYQSSLPSSYMGLMPSKEVQISASSSAQFYGSRNQNQLVETQEDTDDIRCITTIPSEFGQGAIRRLSPKLSSKYRRVKQNGQERLDFVAPKCYSSLGQKGSVNFQEVNRSV</sequence>
<dbReference type="OrthoDB" id="8919729at2759"/>
<evidence type="ECO:0000313" key="6">
    <source>
        <dbReference type="ZFIN" id="ZDB-GENE-080204-122"/>
    </source>
</evidence>
<evidence type="ECO:0000256" key="1">
    <source>
        <dbReference type="SAM" id="MobiDB-lite"/>
    </source>
</evidence>
<feature type="compositionally biased region" description="Polar residues" evidence="1">
    <location>
        <begin position="413"/>
        <end position="453"/>
    </location>
</feature>
<dbReference type="EMBL" id="CU861892">
    <property type="status" value="NOT_ANNOTATED_CDS"/>
    <property type="molecule type" value="Genomic_DNA"/>
</dbReference>
<dbReference type="AlphaFoldDB" id="A0A0R4IMM1"/>
<keyword evidence="7" id="KW-1267">Proteomics identification</keyword>
<dbReference type="OMA" id="YRGTHES"/>
<dbReference type="Ensembl" id="ENSDART00000159015.2">
    <property type="protein sequence ID" value="ENSDARP00000136305.1"/>
    <property type="gene ID" value="ENSDARG00000103024.2"/>
</dbReference>
<dbReference type="Proteomes" id="UP000000437">
    <property type="component" value="Chromosome 19"/>
</dbReference>
<feature type="signal peptide" evidence="2">
    <location>
        <begin position="1"/>
        <end position="20"/>
    </location>
</feature>
<keyword evidence="2 5" id="KW-0732">Signal</keyword>
<dbReference type="AGR" id="ZFIN:ZDB-GENE-080204-122"/>
<dbReference type="PaxDb" id="7955-ENSDARP00000115962"/>
<evidence type="ECO:0000256" key="2">
    <source>
        <dbReference type="SAM" id="SignalP"/>
    </source>
</evidence>
<feature type="compositionally biased region" description="Basic and acidic residues" evidence="1">
    <location>
        <begin position="294"/>
        <end position="306"/>
    </location>
</feature>
<evidence type="ECO:0000313" key="4">
    <source>
        <dbReference type="Proteomes" id="UP000000437"/>
    </source>
</evidence>
<protein>
    <submittedName>
        <fullName evidence="5">Uncharacterized protein LOC100136863 precursor</fullName>
    </submittedName>
    <submittedName>
        <fullName evidence="3">Zgc:175136</fullName>
    </submittedName>
</protein>
<feature type="region of interest" description="Disordered" evidence="1">
    <location>
        <begin position="294"/>
        <end position="317"/>
    </location>
</feature>
<accession>A0A0R4IMM1</accession>
<evidence type="ECO:0000313" key="5">
    <source>
        <dbReference type="RefSeq" id="NP_001108053.2"/>
    </source>
</evidence>
<evidence type="ECO:0007829" key="7">
    <source>
        <dbReference type="PeptideAtlas" id="A0A0R4IMM1"/>
    </source>
</evidence>
<accession>A0A8M2BL21</accession>